<keyword evidence="5 8" id="KW-0812">Transmembrane</keyword>
<proteinExistence type="inferred from homology"/>
<evidence type="ECO:0000256" key="5">
    <source>
        <dbReference type="ARBA" id="ARBA00022692"/>
    </source>
</evidence>
<evidence type="ECO:0000256" key="8">
    <source>
        <dbReference type="RuleBase" id="RU363032"/>
    </source>
</evidence>
<dbReference type="AlphaFoldDB" id="A0A9E8CSD2"/>
<geneLocation type="plasmid" evidence="10">
    <name>pNBC436</name>
</geneLocation>
<protein>
    <submittedName>
        <fullName evidence="10">ABC transporter permease</fullName>
    </submittedName>
</protein>
<evidence type="ECO:0000256" key="2">
    <source>
        <dbReference type="ARBA" id="ARBA00022448"/>
    </source>
</evidence>
<keyword evidence="10" id="KW-0614">Plasmid</keyword>
<keyword evidence="2 8" id="KW-0813">Transport</keyword>
<dbReference type="PROSITE" id="PS50928">
    <property type="entry name" value="ABC_TM1"/>
    <property type="match status" value="1"/>
</dbReference>
<dbReference type="GO" id="GO:0005886">
    <property type="term" value="C:plasma membrane"/>
    <property type="evidence" value="ECO:0007669"/>
    <property type="project" value="UniProtKB-SubCell"/>
</dbReference>
<dbReference type="PANTHER" id="PTHR43357">
    <property type="entry name" value="INNER MEMBRANE ABC TRANSPORTER PERMEASE PROTEIN YDCV"/>
    <property type="match status" value="1"/>
</dbReference>
<dbReference type="InterPro" id="IPR000515">
    <property type="entry name" value="MetI-like"/>
</dbReference>
<name>A0A9E8CSD2_9HYPH</name>
<sequence>MIKTKGHVESHVSSILIGLGGLVIALPLLLTLYISVFDEDLIVFPPRGWTLRWYGEAIAKFSATALTSLGIALAAVAGSLLIGIPCGIGLHRYRFRGRSLAFSLVTAPMIVPGVALGLSLAIFSIWLTRQGAVDLRTSLLPLICAHILIALPWVVRLCIASLANYDPAAEEAAASLGAKPLRVVWHVTLPAMRPGIIAAALFAFVVSFENLEMTMFLLKPGVTTLPVSVLGYLSFRVDPMISALAVLQIAFIAVTLLVVDRFFRIGRVVG</sequence>
<keyword evidence="7 8" id="KW-0472">Membrane</keyword>
<evidence type="ECO:0000256" key="6">
    <source>
        <dbReference type="ARBA" id="ARBA00022989"/>
    </source>
</evidence>
<dbReference type="SUPFAM" id="SSF161098">
    <property type="entry name" value="MetI-like"/>
    <property type="match status" value="1"/>
</dbReference>
<organism evidence="10">
    <name type="scientific">Bosea sp. NBC_00436</name>
    <dbReference type="NCBI Taxonomy" id="2969620"/>
    <lineage>
        <taxon>Bacteria</taxon>
        <taxon>Pseudomonadati</taxon>
        <taxon>Pseudomonadota</taxon>
        <taxon>Alphaproteobacteria</taxon>
        <taxon>Hyphomicrobiales</taxon>
        <taxon>Boseaceae</taxon>
        <taxon>Bosea</taxon>
    </lineage>
</organism>
<comment type="subcellular location">
    <subcellularLocation>
        <location evidence="1">Cell inner membrane</location>
        <topology evidence="1">Multi-pass membrane protein</topology>
    </subcellularLocation>
    <subcellularLocation>
        <location evidence="8">Cell membrane</location>
        <topology evidence="8">Multi-pass membrane protein</topology>
    </subcellularLocation>
</comment>
<evidence type="ECO:0000313" key="10">
    <source>
        <dbReference type="EMBL" id="UZF90104.1"/>
    </source>
</evidence>
<evidence type="ECO:0000256" key="4">
    <source>
        <dbReference type="ARBA" id="ARBA00022519"/>
    </source>
</evidence>
<evidence type="ECO:0000256" key="1">
    <source>
        <dbReference type="ARBA" id="ARBA00004429"/>
    </source>
</evidence>
<dbReference type="InterPro" id="IPR035906">
    <property type="entry name" value="MetI-like_sf"/>
</dbReference>
<evidence type="ECO:0000256" key="3">
    <source>
        <dbReference type="ARBA" id="ARBA00022475"/>
    </source>
</evidence>
<feature type="transmembrane region" description="Helical" evidence="8">
    <location>
        <begin position="240"/>
        <end position="259"/>
    </location>
</feature>
<keyword evidence="6 8" id="KW-1133">Transmembrane helix</keyword>
<evidence type="ECO:0000256" key="7">
    <source>
        <dbReference type="ARBA" id="ARBA00023136"/>
    </source>
</evidence>
<reference evidence="10" key="1">
    <citation type="submission" date="2022-08" db="EMBL/GenBank/DDBJ databases">
        <title>Complete Genome Sequences of 2 Bosea sp. soil isolates.</title>
        <authorList>
            <person name="Alvarez Arevalo M."/>
            <person name="Sterndorff E.B."/>
            <person name="Faurdal D."/>
            <person name="Joergensen T.S."/>
            <person name="Weber T."/>
        </authorList>
    </citation>
    <scope>NUCLEOTIDE SEQUENCE</scope>
    <source>
        <strain evidence="10">NBC_00436</strain>
        <plasmid evidence="10">pNBC436</plasmid>
    </source>
</reference>
<dbReference type="Gene3D" id="1.10.3720.10">
    <property type="entry name" value="MetI-like"/>
    <property type="match status" value="1"/>
</dbReference>
<comment type="similarity">
    <text evidence="8">Belongs to the binding-protein-dependent transport system permease family.</text>
</comment>
<keyword evidence="4" id="KW-0997">Cell inner membrane</keyword>
<accession>A0A9E8CSD2</accession>
<evidence type="ECO:0000259" key="9">
    <source>
        <dbReference type="PROSITE" id="PS50928"/>
    </source>
</evidence>
<feature type="transmembrane region" description="Helical" evidence="8">
    <location>
        <begin position="100"/>
        <end position="127"/>
    </location>
</feature>
<feature type="domain" description="ABC transmembrane type-1" evidence="9">
    <location>
        <begin position="65"/>
        <end position="259"/>
    </location>
</feature>
<dbReference type="GO" id="GO:0055085">
    <property type="term" value="P:transmembrane transport"/>
    <property type="evidence" value="ECO:0007669"/>
    <property type="project" value="InterPro"/>
</dbReference>
<feature type="transmembrane region" description="Helical" evidence="8">
    <location>
        <begin position="57"/>
        <end position="88"/>
    </location>
</feature>
<dbReference type="PANTHER" id="PTHR43357:SF4">
    <property type="entry name" value="INNER MEMBRANE ABC TRANSPORTER PERMEASE PROTEIN YDCV"/>
    <property type="match status" value="1"/>
</dbReference>
<dbReference type="EMBL" id="CP102775">
    <property type="protein sequence ID" value="UZF90104.1"/>
    <property type="molecule type" value="Genomic_DNA"/>
</dbReference>
<feature type="transmembrane region" description="Helical" evidence="8">
    <location>
        <begin position="12"/>
        <end position="37"/>
    </location>
</feature>
<feature type="transmembrane region" description="Helical" evidence="8">
    <location>
        <begin position="183"/>
        <end position="208"/>
    </location>
</feature>
<gene>
    <name evidence="10" type="ORF">NWE54_26495</name>
</gene>
<feature type="transmembrane region" description="Helical" evidence="8">
    <location>
        <begin position="139"/>
        <end position="162"/>
    </location>
</feature>
<keyword evidence="3" id="KW-1003">Cell membrane</keyword>
<dbReference type="CDD" id="cd06261">
    <property type="entry name" value="TM_PBP2"/>
    <property type="match status" value="1"/>
</dbReference>
<dbReference type="Pfam" id="PF00528">
    <property type="entry name" value="BPD_transp_1"/>
    <property type="match status" value="1"/>
</dbReference>